<evidence type="ECO:0000256" key="9">
    <source>
        <dbReference type="RuleBase" id="RU003523"/>
    </source>
</evidence>
<dbReference type="PROSITE" id="PS50991">
    <property type="entry name" value="PYR_CT"/>
    <property type="match status" value="1"/>
</dbReference>
<dbReference type="InterPro" id="IPR036230">
    <property type="entry name" value="LeuA_allosteric_dom_sf"/>
</dbReference>
<dbReference type="SUPFAM" id="SSF51569">
    <property type="entry name" value="Aldolase"/>
    <property type="match status" value="1"/>
</dbReference>
<dbReference type="AlphaFoldDB" id="A0A7Z7MVI9"/>
<dbReference type="Pfam" id="PF08502">
    <property type="entry name" value="LeuA_dimer"/>
    <property type="match status" value="1"/>
</dbReference>
<evidence type="ECO:0000256" key="1">
    <source>
        <dbReference type="ARBA" id="ARBA00004743"/>
    </source>
</evidence>
<dbReference type="GO" id="GO:0003852">
    <property type="term" value="F:2-isopropylmalate synthase activity"/>
    <property type="evidence" value="ECO:0007669"/>
    <property type="project" value="InterPro"/>
</dbReference>
<keyword evidence="3" id="KW-0028">Amino-acid biosynthesis</keyword>
<keyword evidence="11" id="KW-0012">Acyltransferase</keyword>
<dbReference type="InterPro" id="IPR005675">
    <property type="entry name" value="Citramal_synthase"/>
</dbReference>
<dbReference type="NCBIfam" id="TIGR00977">
    <property type="entry name" value="citramal_synth"/>
    <property type="match status" value="1"/>
</dbReference>
<comment type="catalytic activity">
    <reaction evidence="7">
        <text>pyruvate + acetyl-CoA + H2O = (3R)-citramalate + CoA + H(+)</text>
        <dbReference type="Rhea" id="RHEA:19045"/>
        <dbReference type="ChEBI" id="CHEBI:15361"/>
        <dbReference type="ChEBI" id="CHEBI:15377"/>
        <dbReference type="ChEBI" id="CHEBI:15378"/>
        <dbReference type="ChEBI" id="CHEBI:30934"/>
        <dbReference type="ChEBI" id="CHEBI:57287"/>
        <dbReference type="ChEBI" id="CHEBI:57288"/>
        <dbReference type="EC" id="2.3.3.21"/>
    </reaction>
</comment>
<dbReference type="InterPro" id="IPR013709">
    <property type="entry name" value="2-isopropylmalate_synth_dimer"/>
</dbReference>
<dbReference type="PANTHER" id="PTHR43538:SF1">
    <property type="entry name" value="(R)-CITRAMALATE SYNTHASE"/>
    <property type="match status" value="1"/>
</dbReference>
<dbReference type="SMART" id="SM00917">
    <property type="entry name" value="LeuA_dimer"/>
    <property type="match status" value="1"/>
</dbReference>
<protein>
    <recommendedName>
        <fullName evidence="8">Citramalate synthase</fullName>
        <ecNumber evidence="8">2.3.3.21</ecNumber>
    </recommendedName>
</protein>
<name>A0A7Z7MVI9_9PROT</name>
<accession>A0A7Z7MVI9</accession>
<evidence type="ECO:0000256" key="5">
    <source>
        <dbReference type="ARBA" id="ARBA00022679"/>
    </source>
</evidence>
<dbReference type="GO" id="GO:0009097">
    <property type="term" value="P:isoleucine biosynthetic process"/>
    <property type="evidence" value="ECO:0007669"/>
    <property type="project" value="UniProtKB-UniRule"/>
</dbReference>
<evidence type="ECO:0000313" key="11">
    <source>
        <dbReference type="EMBL" id="SMB27921.1"/>
    </source>
</evidence>
<dbReference type="Gene3D" id="1.10.238.260">
    <property type="match status" value="1"/>
</dbReference>
<dbReference type="EMBL" id="LT837803">
    <property type="protein sequence ID" value="SMB27921.1"/>
    <property type="molecule type" value="Genomic_DNA"/>
</dbReference>
<dbReference type="InterPro" id="IPR013785">
    <property type="entry name" value="Aldolase_TIM"/>
</dbReference>
<evidence type="ECO:0000313" key="12">
    <source>
        <dbReference type="Proteomes" id="UP000242886"/>
    </source>
</evidence>
<evidence type="ECO:0000256" key="3">
    <source>
        <dbReference type="ARBA" id="ARBA00022605"/>
    </source>
</evidence>
<keyword evidence="6" id="KW-0100">Branched-chain amino acid biosynthesis</keyword>
<evidence type="ECO:0000259" key="10">
    <source>
        <dbReference type="PROSITE" id="PS50991"/>
    </source>
</evidence>
<evidence type="ECO:0000256" key="4">
    <source>
        <dbReference type="ARBA" id="ARBA00022624"/>
    </source>
</evidence>
<dbReference type="Pfam" id="PF00682">
    <property type="entry name" value="HMGL-like"/>
    <property type="match status" value="1"/>
</dbReference>
<dbReference type="PANTHER" id="PTHR43538">
    <property type="entry name" value="ALPHA-IPM SYNTHASE/HOMOCITRATE SYNTHASE"/>
    <property type="match status" value="1"/>
</dbReference>
<dbReference type="GO" id="GO:0043714">
    <property type="term" value="F:(R)-citramalate synthase activity"/>
    <property type="evidence" value="ECO:0007669"/>
    <property type="project" value="UniProtKB-UniRule"/>
</dbReference>
<sequence>MAARGHRFQERDMTKIHLFDSTLRDGAQAQGISYSVEDKLKIVAALDKLGVSYIEAGNPGSNPKDMEFFRRVAEIELKHARIIAFGATRKVGSQAAQDKNLQSLLAAGTDALCIFGKSWDYQVTDILRTTLEENLAMIGDTIRHLKSHGKEVIFDAEHFFDGYKANPDYSLQVLKAAAEAGADCLVLCDTNGGSFPGEIYAITQMVRQEVKTAIGIHCHNDSEMAVANSILAVQAGASHVQGTINGIGERCGNANLCSILPNLQLKLGFSCIPAENMAQLTAVARYVSEIANVTHNEKAPYVGNDAFAHKGGMHIDAVHKNPLSYEHVQPESVGNTRHILMSEVAGRSTLLARINAIDPTLGKDSPQTQKVLDRLKELEHEGYQFETAESSFELVVRKELGKYRPFFERKDFKVIVNEPSANGINSSAMIKIAVGQQEEITAAEGDGPVNALDKAMRKALERFYPAIAEIKLTDYKVRVLDSDKASAAKVRVLIESSDHETSWTTIGVSTDIIDASWRALVDAVEYKLLRDQEKAVQ</sequence>
<evidence type="ECO:0000256" key="8">
    <source>
        <dbReference type="NCBIfam" id="TIGR00977"/>
    </source>
</evidence>
<comment type="pathway">
    <text evidence="1">Amino-acid biosynthesis; L-isoleucine biosynthesis; 2-oxobutanoate from pyruvate: step 1/3.</text>
</comment>
<gene>
    <name evidence="11" type="ORF">SDENCHOL_20505</name>
</gene>
<reference evidence="11" key="1">
    <citation type="submission" date="2017-03" db="EMBL/GenBank/DDBJ databases">
        <authorList>
            <consortium name="AG Boll"/>
        </authorList>
    </citation>
    <scope>NUCLEOTIDE SEQUENCE [LARGE SCALE GENOMIC DNA]</scope>
    <source>
        <strain evidence="11">Chol</strain>
    </source>
</reference>
<feature type="domain" description="Pyruvate carboxyltransferase" evidence="10">
    <location>
        <begin position="16"/>
        <end position="278"/>
    </location>
</feature>
<keyword evidence="5 9" id="KW-0808">Transferase</keyword>
<dbReference type="Proteomes" id="UP000242886">
    <property type="component" value="Chromosome SDENCHOL"/>
</dbReference>
<dbReference type="SUPFAM" id="SSF110921">
    <property type="entry name" value="2-isopropylmalate synthase LeuA, allosteric (dimerisation) domain"/>
    <property type="match status" value="1"/>
</dbReference>
<evidence type="ECO:0000256" key="6">
    <source>
        <dbReference type="ARBA" id="ARBA00023304"/>
    </source>
</evidence>
<dbReference type="Pfam" id="PF22617">
    <property type="entry name" value="HCS_D2"/>
    <property type="match status" value="1"/>
</dbReference>
<dbReference type="InterPro" id="IPR054691">
    <property type="entry name" value="LeuA/HCS_post-cat"/>
</dbReference>
<organism evidence="11 12">
    <name type="scientific">Sterolibacterium denitrificans</name>
    <dbReference type="NCBI Taxonomy" id="157592"/>
    <lineage>
        <taxon>Bacteria</taxon>
        <taxon>Pseudomonadati</taxon>
        <taxon>Pseudomonadota</taxon>
        <taxon>Betaproteobacteria</taxon>
        <taxon>Nitrosomonadales</taxon>
        <taxon>Sterolibacteriaceae</taxon>
        <taxon>Sterolibacterium</taxon>
    </lineage>
</organism>
<keyword evidence="12" id="KW-1185">Reference proteome</keyword>
<dbReference type="PROSITE" id="PS00815">
    <property type="entry name" value="AIPM_HOMOCIT_SYNTH_1"/>
    <property type="match status" value="1"/>
</dbReference>
<proteinExistence type="inferred from homology"/>
<evidence type="ECO:0000256" key="2">
    <source>
        <dbReference type="ARBA" id="ARBA00006154"/>
    </source>
</evidence>
<dbReference type="InterPro" id="IPR000891">
    <property type="entry name" value="PYR_CT"/>
</dbReference>
<comment type="similarity">
    <text evidence="2 9">Belongs to the alpha-IPM synthase/homocitrate synthase family.</text>
</comment>
<dbReference type="UniPathway" id="UPA00047">
    <property type="reaction ID" value="UER00066"/>
</dbReference>
<evidence type="ECO:0000256" key="7">
    <source>
        <dbReference type="ARBA" id="ARBA00048263"/>
    </source>
</evidence>
<dbReference type="Gene3D" id="3.30.160.270">
    <property type="match status" value="1"/>
</dbReference>
<keyword evidence="4" id="KW-0412">Isoleucine biosynthesis</keyword>
<dbReference type="GO" id="GO:0009098">
    <property type="term" value="P:L-leucine biosynthetic process"/>
    <property type="evidence" value="ECO:0007669"/>
    <property type="project" value="InterPro"/>
</dbReference>
<dbReference type="InterPro" id="IPR002034">
    <property type="entry name" value="AIPM/Hcit_synth_CS"/>
</dbReference>
<dbReference type="Gene3D" id="3.20.20.70">
    <property type="entry name" value="Aldolase class I"/>
    <property type="match status" value="1"/>
</dbReference>
<dbReference type="CDD" id="cd07941">
    <property type="entry name" value="DRE_TIM_LeuA3"/>
    <property type="match status" value="1"/>
</dbReference>
<dbReference type="EC" id="2.3.3.21" evidence="8"/>